<dbReference type="PANTHER" id="PTHR33509">
    <property type="entry name" value="LATE EMBRYOGENIS ABUNDANT PROTEIN 2-RELATED"/>
    <property type="match status" value="1"/>
</dbReference>
<gene>
    <name evidence="1" type="ORF">K2173_024403</name>
</gene>
<dbReference type="PANTHER" id="PTHR33509:SF21">
    <property type="entry name" value="OS02G0564600 PROTEIN"/>
    <property type="match status" value="1"/>
</dbReference>
<sequence length="82" mass="9566">MSKLLRKTFPLLSTRLQVNATEKLSNQKVVATSVVNKTKDMAENRKEIFWMRDPKTGNWVPENHFDDIDVADLRNQLLSKKH</sequence>
<name>A0AAV8SUZ2_9ROSI</name>
<protein>
    <recommendedName>
        <fullName evidence="3">Late embryogenesis abundant protein</fullName>
    </recommendedName>
</protein>
<comment type="caution">
    <text evidence="1">The sequence shown here is derived from an EMBL/GenBank/DDBJ whole genome shotgun (WGS) entry which is preliminary data.</text>
</comment>
<evidence type="ECO:0000313" key="1">
    <source>
        <dbReference type="EMBL" id="KAJ8755858.1"/>
    </source>
</evidence>
<evidence type="ECO:0000313" key="2">
    <source>
        <dbReference type="Proteomes" id="UP001159364"/>
    </source>
</evidence>
<accession>A0AAV8SUZ2</accession>
<dbReference type="InterPro" id="IPR004926">
    <property type="entry name" value="LEA_3a"/>
</dbReference>
<evidence type="ECO:0008006" key="3">
    <source>
        <dbReference type="Google" id="ProtNLM"/>
    </source>
</evidence>
<keyword evidence="2" id="KW-1185">Reference proteome</keyword>
<dbReference type="Proteomes" id="UP001159364">
    <property type="component" value="Linkage Group LG09"/>
</dbReference>
<dbReference type="AlphaFoldDB" id="A0AAV8SUZ2"/>
<dbReference type="EMBL" id="JAIWQS010000009">
    <property type="protein sequence ID" value="KAJ8755858.1"/>
    <property type="molecule type" value="Genomic_DNA"/>
</dbReference>
<organism evidence="1 2">
    <name type="scientific">Erythroxylum novogranatense</name>
    <dbReference type="NCBI Taxonomy" id="1862640"/>
    <lineage>
        <taxon>Eukaryota</taxon>
        <taxon>Viridiplantae</taxon>
        <taxon>Streptophyta</taxon>
        <taxon>Embryophyta</taxon>
        <taxon>Tracheophyta</taxon>
        <taxon>Spermatophyta</taxon>
        <taxon>Magnoliopsida</taxon>
        <taxon>eudicotyledons</taxon>
        <taxon>Gunneridae</taxon>
        <taxon>Pentapetalae</taxon>
        <taxon>rosids</taxon>
        <taxon>fabids</taxon>
        <taxon>Malpighiales</taxon>
        <taxon>Erythroxylaceae</taxon>
        <taxon>Erythroxylum</taxon>
    </lineage>
</organism>
<dbReference type="Pfam" id="PF03242">
    <property type="entry name" value="LEA_3a"/>
    <property type="match status" value="1"/>
</dbReference>
<reference evidence="1 2" key="1">
    <citation type="submission" date="2021-09" db="EMBL/GenBank/DDBJ databases">
        <title>Genomic insights and catalytic innovation underlie evolution of tropane alkaloids biosynthesis.</title>
        <authorList>
            <person name="Wang Y.-J."/>
            <person name="Tian T."/>
            <person name="Huang J.-P."/>
            <person name="Huang S.-X."/>
        </authorList>
    </citation>
    <scope>NUCLEOTIDE SEQUENCE [LARGE SCALE GENOMIC DNA]</scope>
    <source>
        <strain evidence="1">KIB-2018</strain>
        <tissue evidence="1">Leaf</tissue>
    </source>
</reference>
<proteinExistence type="predicted"/>